<dbReference type="Pfam" id="PF01439">
    <property type="entry name" value="Metallothio_2"/>
    <property type="match status" value="1"/>
</dbReference>
<accession>Q6IV93</accession>
<dbReference type="PANTHER" id="PTHR33543:SF37">
    <property type="entry name" value="METALLOTHIONEIN-LIKE PROTEIN 4B"/>
    <property type="match status" value="1"/>
</dbReference>
<evidence type="ECO:0000256" key="5">
    <source>
        <dbReference type="RuleBase" id="RU369052"/>
    </source>
</evidence>
<evidence type="ECO:0000256" key="4">
    <source>
        <dbReference type="ARBA" id="ARBA00022851"/>
    </source>
</evidence>
<dbReference type="InterPro" id="IPR000347">
    <property type="entry name" value="Metalthion_15p"/>
</dbReference>
<name>Q6IV93_9CARY</name>
<dbReference type="EMBL" id="AY620987">
    <property type="protein sequence ID" value="AAT39518.1"/>
    <property type="molecule type" value="mRNA"/>
</dbReference>
<dbReference type="AlphaFoldDB" id="Q6IV93"/>
<proteinExistence type="evidence at transcript level"/>
<dbReference type="PANTHER" id="PTHR33543">
    <property type="entry name" value="METALLOTHIONEIN-LIKE PROTEIN 2A"/>
    <property type="match status" value="1"/>
</dbReference>
<reference evidence="6" key="1">
    <citation type="submission" date="2004-05" db="EMBL/GenBank/DDBJ databases">
        <title>Gene cloning and sequence analysis of metallothionein Tamarix androssowii.</title>
        <authorList>
            <person name="Wang Y."/>
            <person name="Yang C."/>
            <person name="Jiang J."/>
            <person name="Liu G."/>
        </authorList>
    </citation>
    <scope>NUCLEOTIDE SEQUENCE</scope>
</reference>
<evidence type="ECO:0000256" key="3">
    <source>
        <dbReference type="ARBA" id="ARBA00022723"/>
    </source>
</evidence>
<organism evidence="6">
    <name type="scientific">Tamarix androssowii</name>
    <dbReference type="NCBI Taxonomy" id="189785"/>
    <lineage>
        <taxon>Eukaryota</taxon>
        <taxon>Viridiplantae</taxon>
        <taxon>Streptophyta</taxon>
        <taxon>Embryophyta</taxon>
        <taxon>Tracheophyta</taxon>
        <taxon>Spermatophyta</taxon>
        <taxon>Magnoliopsida</taxon>
        <taxon>eudicotyledons</taxon>
        <taxon>Gunneridae</taxon>
        <taxon>Pentapetalae</taxon>
        <taxon>Caryophyllales</taxon>
        <taxon>Tamaricaceae</taxon>
        <taxon>Tamarix</taxon>
    </lineage>
</organism>
<evidence type="ECO:0000256" key="2">
    <source>
        <dbReference type="ARBA" id="ARBA00005802"/>
    </source>
</evidence>
<evidence type="ECO:0000313" key="6">
    <source>
        <dbReference type="EMBL" id="AAT39518.1"/>
    </source>
</evidence>
<protein>
    <recommendedName>
        <fullName evidence="5">Metallothionein-like protein</fullName>
    </recommendedName>
</protein>
<keyword evidence="3 5" id="KW-0479">Metal-binding</keyword>
<sequence>MSSCGGSCKCSGCSCGDSCNCRSYGIEVNPSPPTIIAGVAPVKTVSGKSSEMNVEGEGCKCGDGCSCDPCTC</sequence>
<keyword evidence="4 5" id="KW-0480">Metal-thiolate cluster</keyword>
<comment type="similarity">
    <text evidence="2 5">Belongs to the metallothionein superfamily. Type 15 family.</text>
</comment>
<evidence type="ECO:0000256" key="1">
    <source>
        <dbReference type="ARBA" id="ARBA00002568"/>
    </source>
</evidence>
<dbReference type="GO" id="GO:0046872">
    <property type="term" value="F:metal ion binding"/>
    <property type="evidence" value="ECO:0007669"/>
    <property type="project" value="UniProtKB-UniRule"/>
</dbReference>
<comment type="function">
    <text evidence="1 5">Metallothioneins have a high content of cysteine residues that bind various heavy metals.</text>
</comment>